<dbReference type="GO" id="GO:0016491">
    <property type="term" value="F:oxidoreductase activity"/>
    <property type="evidence" value="ECO:0007669"/>
    <property type="project" value="UniProtKB-KW"/>
</dbReference>
<gene>
    <name evidence="5" type="ordered locus">MTR_5g017370</name>
</gene>
<dbReference type="STRING" id="3880.G7K6P3"/>
<evidence type="ECO:0000256" key="3">
    <source>
        <dbReference type="ARBA" id="ARBA00022827"/>
    </source>
</evidence>
<dbReference type="Proteomes" id="UP000002051">
    <property type="component" value="Chromosome 5"/>
</dbReference>
<proteinExistence type="predicted"/>
<sequence>MINPVKRGVSKARKACHSLVLSTSHQNPLMKLRTSLVKYRVFLGHKQYFVSSGVGAGKMQWYAFHQEPAGGV</sequence>
<accession>G7K6P3</accession>
<keyword evidence="4" id="KW-0560">Oxidoreductase</keyword>
<evidence type="ECO:0000256" key="4">
    <source>
        <dbReference type="ARBA" id="ARBA00023002"/>
    </source>
</evidence>
<evidence type="ECO:0000313" key="5">
    <source>
        <dbReference type="EMBL" id="AES94700.1"/>
    </source>
</evidence>
<dbReference type="eggNOG" id="KOG2614">
    <property type="taxonomic scope" value="Eukaryota"/>
</dbReference>
<dbReference type="PANTHER" id="PTHR46496:SF1">
    <property type="entry name" value="ZEAXANTHIN EPOXIDASE, CHLOROPLASTIC"/>
    <property type="match status" value="1"/>
</dbReference>
<evidence type="ECO:0000256" key="1">
    <source>
        <dbReference type="ARBA" id="ARBA00001974"/>
    </source>
</evidence>
<dbReference type="PANTHER" id="PTHR46496">
    <property type="match status" value="1"/>
</dbReference>
<name>G7K6P3_MEDTR</name>
<dbReference type="AlphaFoldDB" id="G7K6P3"/>
<dbReference type="EMBL" id="CM001221">
    <property type="protein sequence ID" value="AES94700.1"/>
    <property type="molecule type" value="Genomic_DNA"/>
</dbReference>
<evidence type="ECO:0000313" key="7">
    <source>
        <dbReference type="Proteomes" id="UP000002051"/>
    </source>
</evidence>
<reference evidence="5 7" key="2">
    <citation type="journal article" date="2014" name="BMC Genomics">
        <title>An improved genome release (version Mt4.0) for the model legume Medicago truncatula.</title>
        <authorList>
            <person name="Tang H."/>
            <person name="Krishnakumar V."/>
            <person name="Bidwell S."/>
            <person name="Rosen B."/>
            <person name="Chan A."/>
            <person name="Zhou S."/>
            <person name="Gentzbittel L."/>
            <person name="Childs K.L."/>
            <person name="Yandell M."/>
            <person name="Gundlach H."/>
            <person name="Mayer K.F."/>
            <person name="Schwartz D.C."/>
            <person name="Town C.D."/>
        </authorList>
    </citation>
    <scope>GENOME REANNOTATION</scope>
    <source>
        <strain evidence="6 7">cv. Jemalong A17</strain>
    </source>
</reference>
<organism evidence="5 7">
    <name type="scientific">Medicago truncatula</name>
    <name type="common">Barrel medic</name>
    <name type="synonym">Medicago tribuloides</name>
    <dbReference type="NCBI Taxonomy" id="3880"/>
    <lineage>
        <taxon>Eukaryota</taxon>
        <taxon>Viridiplantae</taxon>
        <taxon>Streptophyta</taxon>
        <taxon>Embryophyta</taxon>
        <taxon>Tracheophyta</taxon>
        <taxon>Spermatophyta</taxon>
        <taxon>Magnoliopsida</taxon>
        <taxon>eudicotyledons</taxon>
        <taxon>Gunneridae</taxon>
        <taxon>Pentapetalae</taxon>
        <taxon>rosids</taxon>
        <taxon>fabids</taxon>
        <taxon>Fabales</taxon>
        <taxon>Fabaceae</taxon>
        <taxon>Papilionoideae</taxon>
        <taxon>50 kb inversion clade</taxon>
        <taxon>NPAAA clade</taxon>
        <taxon>Hologalegina</taxon>
        <taxon>IRL clade</taxon>
        <taxon>Trifolieae</taxon>
        <taxon>Medicago</taxon>
    </lineage>
</organism>
<dbReference type="PaxDb" id="3880-AES94700"/>
<evidence type="ECO:0000313" key="6">
    <source>
        <dbReference type="EnsemblPlants" id="AES94700"/>
    </source>
</evidence>
<comment type="cofactor">
    <cofactor evidence="1">
        <name>FAD</name>
        <dbReference type="ChEBI" id="CHEBI:57692"/>
    </cofactor>
</comment>
<keyword evidence="7" id="KW-1185">Reference proteome</keyword>
<protein>
    <submittedName>
        <fullName evidence="5">Zeaxanthin epoxidase, putative</fullName>
    </submittedName>
</protein>
<dbReference type="EnsemblPlants" id="AES94700">
    <property type="protein sequence ID" value="AES94700"/>
    <property type="gene ID" value="MTR_5g017370"/>
</dbReference>
<reference evidence="5 7" key="1">
    <citation type="journal article" date="2011" name="Nature">
        <title>The Medicago genome provides insight into the evolution of rhizobial symbioses.</title>
        <authorList>
            <person name="Young N.D."/>
            <person name="Debelle F."/>
            <person name="Oldroyd G.E."/>
            <person name="Geurts R."/>
            <person name="Cannon S.B."/>
            <person name="Udvardi M.K."/>
            <person name="Benedito V.A."/>
            <person name="Mayer K.F."/>
            <person name="Gouzy J."/>
            <person name="Schoof H."/>
            <person name="Van de Peer Y."/>
            <person name="Proost S."/>
            <person name="Cook D.R."/>
            <person name="Meyers B.C."/>
            <person name="Spannagl M."/>
            <person name="Cheung F."/>
            <person name="De Mita S."/>
            <person name="Krishnakumar V."/>
            <person name="Gundlach H."/>
            <person name="Zhou S."/>
            <person name="Mudge J."/>
            <person name="Bharti A.K."/>
            <person name="Murray J.D."/>
            <person name="Naoumkina M.A."/>
            <person name="Rosen B."/>
            <person name="Silverstein K.A."/>
            <person name="Tang H."/>
            <person name="Rombauts S."/>
            <person name="Zhao P.X."/>
            <person name="Zhou P."/>
            <person name="Barbe V."/>
            <person name="Bardou P."/>
            <person name="Bechner M."/>
            <person name="Bellec A."/>
            <person name="Berger A."/>
            <person name="Berges H."/>
            <person name="Bidwell S."/>
            <person name="Bisseling T."/>
            <person name="Choisne N."/>
            <person name="Couloux A."/>
            <person name="Denny R."/>
            <person name="Deshpande S."/>
            <person name="Dai X."/>
            <person name="Doyle J.J."/>
            <person name="Dudez A.M."/>
            <person name="Farmer A.D."/>
            <person name="Fouteau S."/>
            <person name="Franken C."/>
            <person name="Gibelin C."/>
            <person name="Gish J."/>
            <person name="Goldstein S."/>
            <person name="Gonzalez A.J."/>
            <person name="Green P.J."/>
            <person name="Hallab A."/>
            <person name="Hartog M."/>
            <person name="Hua A."/>
            <person name="Humphray S.J."/>
            <person name="Jeong D.H."/>
            <person name="Jing Y."/>
            <person name="Jocker A."/>
            <person name="Kenton S.M."/>
            <person name="Kim D.J."/>
            <person name="Klee K."/>
            <person name="Lai H."/>
            <person name="Lang C."/>
            <person name="Lin S."/>
            <person name="Macmil S.L."/>
            <person name="Magdelenat G."/>
            <person name="Matthews L."/>
            <person name="McCorrison J."/>
            <person name="Monaghan E.L."/>
            <person name="Mun J.H."/>
            <person name="Najar F.Z."/>
            <person name="Nicholson C."/>
            <person name="Noirot C."/>
            <person name="O'Bleness M."/>
            <person name="Paule C.R."/>
            <person name="Poulain J."/>
            <person name="Prion F."/>
            <person name="Qin B."/>
            <person name="Qu C."/>
            <person name="Retzel E.F."/>
            <person name="Riddle C."/>
            <person name="Sallet E."/>
            <person name="Samain S."/>
            <person name="Samson N."/>
            <person name="Sanders I."/>
            <person name="Saurat O."/>
            <person name="Scarpelli C."/>
            <person name="Schiex T."/>
            <person name="Segurens B."/>
            <person name="Severin A.J."/>
            <person name="Sherrier D.J."/>
            <person name="Shi R."/>
            <person name="Sims S."/>
            <person name="Singer S.R."/>
            <person name="Sinharoy S."/>
            <person name="Sterck L."/>
            <person name="Viollet A."/>
            <person name="Wang B.B."/>
            <person name="Wang K."/>
            <person name="Wang M."/>
            <person name="Wang X."/>
            <person name="Warfsmann J."/>
            <person name="Weissenbach J."/>
            <person name="White D.D."/>
            <person name="White J.D."/>
            <person name="Wiley G.B."/>
            <person name="Wincker P."/>
            <person name="Xing Y."/>
            <person name="Yang L."/>
            <person name="Yao Z."/>
            <person name="Ying F."/>
            <person name="Zhai J."/>
            <person name="Zhou L."/>
            <person name="Zuber A."/>
            <person name="Denarie J."/>
            <person name="Dixon R.A."/>
            <person name="May G.D."/>
            <person name="Schwartz D.C."/>
            <person name="Rogers J."/>
            <person name="Quetier F."/>
            <person name="Town C.D."/>
            <person name="Roe B.A."/>
        </authorList>
    </citation>
    <scope>NUCLEOTIDE SEQUENCE [LARGE SCALE GENOMIC DNA]</scope>
    <source>
        <strain evidence="5">A17</strain>
        <strain evidence="6 7">cv. Jemalong A17</strain>
    </source>
</reference>
<dbReference type="HOGENOM" id="CLU_2726000_0_0_1"/>
<reference evidence="6" key="3">
    <citation type="submission" date="2015-04" db="UniProtKB">
        <authorList>
            <consortium name="EnsemblPlants"/>
        </authorList>
    </citation>
    <scope>IDENTIFICATION</scope>
    <source>
        <strain evidence="6">cv. Jemalong A17</strain>
    </source>
</reference>
<keyword evidence="3" id="KW-0274">FAD</keyword>
<evidence type="ECO:0000256" key="2">
    <source>
        <dbReference type="ARBA" id="ARBA00022630"/>
    </source>
</evidence>
<keyword evidence="2" id="KW-0285">Flavoprotein</keyword>